<reference evidence="2" key="1">
    <citation type="journal article" date="2016" name="Nat. Biotechnol.">
        <title>Sequencing wild and cultivated cassava and related species reveals extensive interspecific hybridization and genetic diversity.</title>
        <authorList>
            <person name="Bredeson J.V."/>
            <person name="Lyons J.B."/>
            <person name="Prochnik S.E."/>
            <person name="Wu G.A."/>
            <person name="Ha C.M."/>
            <person name="Edsinger-Gonzales E."/>
            <person name="Grimwood J."/>
            <person name="Schmutz J."/>
            <person name="Rabbi I.Y."/>
            <person name="Egesi C."/>
            <person name="Nauluvula P."/>
            <person name="Lebot V."/>
            <person name="Ndunguru J."/>
            <person name="Mkamilo G."/>
            <person name="Bart R.S."/>
            <person name="Setter T.L."/>
            <person name="Gleadow R.M."/>
            <person name="Kulakow P."/>
            <person name="Ferguson M.E."/>
            <person name="Rounsley S."/>
            <person name="Rokhsar D.S."/>
        </authorList>
    </citation>
    <scope>NUCLEOTIDE SEQUENCE [LARGE SCALE GENOMIC DNA]</scope>
    <source>
        <strain evidence="2">cv. AM560-2</strain>
    </source>
</reference>
<sequence length="125" mass="13846">MNTSNALSTSLVALRLSKATAYSIRSASHGSVSGPSLCNPNSSSAMFKSSLMISLLRYSKGRRKRFLSVEYTTKWPFSATDAVSVLPTFCEDVILLRLMAAIFCHFLANFRSLLLLIILLIFFKN</sequence>
<keyword evidence="2" id="KW-1185">Reference proteome</keyword>
<accession>A0ACB7HDW2</accession>
<name>A0ACB7HDW2_MANES</name>
<dbReference type="Proteomes" id="UP000091857">
    <property type="component" value="Chromosome 7"/>
</dbReference>
<evidence type="ECO:0000313" key="1">
    <source>
        <dbReference type="EMBL" id="KAG8650430.1"/>
    </source>
</evidence>
<dbReference type="EMBL" id="CM004393">
    <property type="protein sequence ID" value="KAG8650430.1"/>
    <property type="molecule type" value="Genomic_DNA"/>
</dbReference>
<evidence type="ECO:0000313" key="2">
    <source>
        <dbReference type="Proteomes" id="UP000091857"/>
    </source>
</evidence>
<proteinExistence type="predicted"/>
<gene>
    <name evidence="1" type="ORF">MANES_07G038792v8</name>
</gene>
<organism evidence="1 2">
    <name type="scientific">Manihot esculenta</name>
    <name type="common">Cassava</name>
    <name type="synonym">Jatropha manihot</name>
    <dbReference type="NCBI Taxonomy" id="3983"/>
    <lineage>
        <taxon>Eukaryota</taxon>
        <taxon>Viridiplantae</taxon>
        <taxon>Streptophyta</taxon>
        <taxon>Embryophyta</taxon>
        <taxon>Tracheophyta</taxon>
        <taxon>Spermatophyta</taxon>
        <taxon>Magnoliopsida</taxon>
        <taxon>eudicotyledons</taxon>
        <taxon>Gunneridae</taxon>
        <taxon>Pentapetalae</taxon>
        <taxon>rosids</taxon>
        <taxon>fabids</taxon>
        <taxon>Malpighiales</taxon>
        <taxon>Euphorbiaceae</taxon>
        <taxon>Crotonoideae</taxon>
        <taxon>Manihoteae</taxon>
        <taxon>Manihot</taxon>
    </lineage>
</organism>
<protein>
    <submittedName>
        <fullName evidence="1">Uncharacterized protein</fullName>
    </submittedName>
</protein>
<comment type="caution">
    <text evidence="1">The sequence shown here is derived from an EMBL/GenBank/DDBJ whole genome shotgun (WGS) entry which is preliminary data.</text>
</comment>